<reference evidence="14" key="3">
    <citation type="submission" date="2022-12" db="EMBL/GenBank/DDBJ databases">
        <authorList>
            <person name="Sun Q."/>
            <person name="Zhou Y."/>
        </authorList>
    </citation>
    <scope>NUCLEOTIDE SEQUENCE</scope>
    <source>
        <strain evidence="14">CGMCC 1.15034</strain>
    </source>
</reference>
<dbReference type="NCBIfam" id="TIGR01726">
    <property type="entry name" value="HEQRo_perm_3TM"/>
    <property type="match status" value="1"/>
</dbReference>
<dbReference type="Gene3D" id="1.10.3720.10">
    <property type="entry name" value="MetI-like"/>
    <property type="match status" value="1"/>
</dbReference>
<keyword evidence="8 12" id="KW-0472">Membrane</keyword>
<keyword evidence="16" id="KW-1185">Reference proteome</keyword>
<evidence type="ECO:0000256" key="3">
    <source>
        <dbReference type="ARBA" id="ARBA00022448"/>
    </source>
</evidence>
<feature type="transmembrane region" description="Helical" evidence="12">
    <location>
        <begin position="107"/>
        <end position="124"/>
    </location>
</feature>
<evidence type="ECO:0000256" key="4">
    <source>
        <dbReference type="ARBA" id="ARBA00022475"/>
    </source>
</evidence>
<dbReference type="Pfam" id="PF00528">
    <property type="entry name" value="BPD_transp_1"/>
    <property type="match status" value="1"/>
</dbReference>
<keyword evidence="5 12" id="KW-0812">Transmembrane</keyword>
<evidence type="ECO:0000256" key="11">
    <source>
        <dbReference type="ARBA" id="ARBA00073645"/>
    </source>
</evidence>
<evidence type="ECO:0000313" key="16">
    <source>
        <dbReference type="Proteomes" id="UP000593880"/>
    </source>
</evidence>
<evidence type="ECO:0000256" key="6">
    <source>
        <dbReference type="ARBA" id="ARBA00022970"/>
    </source>
</evidence>
<keyword evidence="6" id="KW-0029">Amino-acid transport</keyword>
<dbReference type="GO" id="GO:0043190">
    <property type="term" value="C:ATP-binding cassette (ABC) transporter complex"/>
    <property type="evidence" value="ECO:0007669"/>
    <property type="project" value="InterPro"/>
</dbReference>
<evidence type="ECO:0000256" key="12">
    <source>
        <dbReference type="RuleBase" id="RU363032"/>
    </source>
</evidence>
<dbReference type="PANTHER" id="PTHR30614">
    <property type="entry name" value="MEMBRANE COMPONENT OF AMINO ACID ABC TRANSPORTER"/>
    <property type="match status" value="1"/>
</dbReference>
<keyword evidence="15" id="KW-0614">Plasmid</keyword>
<feature type="transmembrane region" description="Helical" evidence="12">
    <location>
        <begin position="35"/>
        <end position="56"/>
    </location>
</feature>
<geneLocation type="plasmid" evidence="15 16">
    <name>unnamed</name>
</geneLocation>
<comment type="subunit">
    <text evidence="10">The complex is composed of two ATP-binding proteins (GltL), two transmembrane proteins (GltJ and GltK) and a solute-binding protein (GltI).</text>
</comment>
<evidence type="ECO:0000256" key="8">
    <source>
        <dbReference type="ARBA" id="ARBA00023136"/>
    </source>
</evidence>
<feature type="transmembrane region" description="Helical" evidence="12">
    <location>
        <begin position="68"/>
        <end position="101"/>
    </location>
</feature>
<keyword evidence="4" id="KW-1003">Cell membrane</keyword>
<dbReference type="CDD" id="cd06261">
    <property type="entry name" value="TM_PBP2"/>
    <property type="match status" value="1"/>
</dbReference>
<dbReference type="AlphaFoldDB" id="A0A410VIU8"/>
<dbReference type="InterPro" id="IPR010065">
    <property type="entry name" value="AA_ABC_transptr_permease_3TM"/>
</dbReference>
<dbReference type="RefSeq" id="WP_128955168.1">
    <property type="nucleotide sequence ID" value="NZ_BMHC01000007.1"/>
</dbReference>
<evidence type="ECO:0000256" key="10">
    <source>
        <dbReference type="ARBA" id="ARBA00062718"/>
    </source>
</evidence>
<comment type="function">
    <text evidence="9">Part of the ABC transporter complex GltIJKL involved in glutamate and aspartate uptake. Probably responsible for the translocation of the substrate across the membrane.</text>
</comment>
<dbReference type="GO" id="GO:0022857">
    <property type="term" value="F:transmembrane transporter activity"/>
    <property type="evidence" value="ECO:0007669"/>
    <property type="project" value="InterPro"/>
</dbReference>
<reference evidence="15 16" key="2">
    <citation type="submission" date="2018-06" db="EMBL/GenBank/DDBJ databases">
        <title>Comparative genomics of rhizobia nodulating Arachis hypogaea in China.</title>
        <authorList>
            <person name="Li Y."/>
        </authorList>
    </citation>
    <scope>NUCLEOTIDE SEQUENCE [LARGE SCALE GENOMIC DNA]</scope>
    <source>
        <strain evidence="15 16">CCBAU 51658</strain>
        <plasmid evidence="15 16">unnamed</plasmid>
    </source>
</reference>
<dbReference type="PROSITE" id="PS50928">
    <property type="entry name" value="ABC_TM1"/>
    <property type="match status" value="1"/>
</dbReference>
<evidence type="ECO:0000256" key="9">
    <source>
        <dbReference type="ARBA" id="ARBA00060298"/>
    </source>
</evidence>
<proteinExistence type="inferred from homology"/>
<comment type="subcellular location">
    <subcellularLocation>
        <location evidence="1">Cell inner membrane</location>
        <topology evidence="1">Multi-pass membrane protein</topology>
    </subcellularLocation>
    <subcellularLocation>
        <location evidence="12">Cell membrane</location>
        <topology evidence="12">Multi-pass membrane protein</topology>
    </subcellularLocation>
</comment>
<comment type="similarity">
    <text evidence="2">Belongs to the binding-protein-dependent transport system permease family. HisMQ subfamily.</text>
</comment>
<feature type="domain" description="ABC transmembrane type-1" evidence="13">
    <location>
        <begin position="78"/>
        <end position="279"/>
    </location>
</feature>
<evidence type="ECO:0000256" key="1">
    <source>
        <dbReference type="ARBA" id="ARBA00004429"/>
    </source>
</evidence>
<dbReference type="Proteomes" id="UP000625079">
    <property type="component" value="Unassembled WGS sequence"/>
</dbReference>
<dbReference type="EMBL" id="CP030058">
    <property type="protein sequence ID" value="QOZ64806.1"/>
    <property type="molecule type" value="Genomic_DNA"/>
</dbReference>
<protein>
    <recommendedName>
        <fullName evidence="11">Glutamate/aspartate import permease protein GltK</fullName>
    </recommendedName>
</protein>
<gene>
    <name evidence="14" type="ORF">GCM10010987_38050</name>
    <name evidence="15" type="ORF">XH86_39955</name>
</gene>
<reference evidence="14" key="1">
    <citation type="journal article" date="2014" name="Int. J. Syst. Evol. Microbiol.">
        <title>Complete genome sequence of Corynebacterium casei LMG S-19264T (=DSM 44701T), isolated from a smear-ripened cheese.</title>
        <authorList>
            <consortium name="US DOE Joint Genome Institute (JGI-PGF)"/>
            <person name="Walter F."/>
            <person name="Albersmeier A."/>
            <person name="Kalinowski J."/>
            <person name="Ruckert C."/>
        </authorList>
    </citation>
    <scope>NUCLEOTIDE SEQUENCE</scope>
    <source>
        <strain evidence="14">CGMCC 1.15034</strain>
    </source>
</reference>
<dbReference type="Proteomes" id="UP000593880">
    <property type="component" value="Plasmid unnamed"/>
</dbReference>
<dbReference type="OrthoDB" id="9814550at2"/>
<evidence type="ECO:0000313" key="17">
    <source>
        <dbReference type="Proteomes" id="UP000625079"/>
    </source>
</evidence>
<evidence type="ECO:0000256" key="2">
    <source>
        <dbReference type="ARBA" id="ARBA00010072"/>
    </source>
</evidence>
<keyword evidence="3 12" id="KW-0813">Transport</keyword>
<dbReference type="InterPro" id="IPR000515">
    <property type="entry name" value="MetI-like"/>
</dbReference>
<dbReference type="SUPFAM" id="SSF161098">
    <property type="entry name" value="MetI-like"/>
    <property type="match status" value="1"/>
</dbReference>
<dbReference type="EMBL" id="BMHC01000007">
    <property type="protein sequence ID" value="GGI26169.1"/>
    <property type="molecule type" value="Genomic_DNA"/>
</dbReference>
<name>A0A410VIU8_9BRAD</name>
<evidence type="ECO:0000313" key="14">
    <source>
        <dbReference type="EMBL" id="GGI26169.1"/>
    </source>
</evidence>
<dbReference type="InterPro" id="IPR043429">
    <property type="entry name" value="ArtM/GltK/GlnP/TcyL/YhdX-like"/>
</dbReference>
<evidence type="ECO:0000313" key="15">
    <source>
        <dbReference type="EMBL" id="QOZ64806.1"/>
    </source>
</evidence>
<accession>A0A410VIU8</accession>
<sequence>MSAVSNKPVRSSSGSSTLFSRPDLSLVEIVPPRYVGRWIMGVLVLGLLVLIVRAFANAQIEWNVVAKYLAAPTILAGFWHTMILSVLAMIVGVALGLAISIMRMSDNPLLVIVAFGYQWFFRGTPVILQLLIWYNLALIIPVIGIPGLWTAPTVDVITPFWAALLGLGINQGAYTSEVIRAGILSVDAGQHEAAQSIGMTRLHALWRIVLPQAMRVIVPPIGNEFIGMVKMTSLASVIQYTDLLYSAQNVYFVNQRVIELLIVAGAWYLLAVSILTPLQLLLEWRFARGTSVVRVR</sequence>
<dbReference type="InterPro" id="IPR035906">
    <property type="entry name" value="MetI-like_sf"/>
</dbReference>
<evidence type="ECO:0000256" key="5">
    <source>
        <dbReference type="ARBA" id="ARBA00022692"/>
    </source>
</evidence>
<feature type="transmembrane region" description="Helical" evidence="12">
    <location>
        <begin position="260"/>
        <end position="282"/>
    </location>
</feature>
<evidence type="ECO:0000259" key="13">
    <source>
        <dbReference type="PROSITE" id="PS50928"/>
    </source>
</evidence>
<dbReference type="PANTHER" id="PTHR30614:SF0">
    <property type="entry name" value="L-CYSTINE TRANSPORT SYSTEM PERMEASE PROTEIN TCYL"/>
    <property type="match status" value="1"/>
</dbReference>
<dbReference type="FunFam" id="1.10.3720.10:FF:000006">
    <property type="entry name" value="Glutamate/aspartate ABC transporter, permease protein GltK"/>
    <property type="match status" value="1"/>
</dbReference>
<dbReference type="GO" id="GO:0006865">
    <property type="term" value="P:amino acid transport"/>
    <property type="evidence" value="ECO:0007669"/>
    <property type="project" value="UniProtKB-KW"/>
</dbReference>
<keyword evidence="7 12" id="KW-1133">Transmembrane helix</keyword>
<organism evidence="14 17">
    <name type="scientific">Bradyrhizobium guangdongense</name>
    <dbReference type="NCBI Taxonomy" id="1325090"/>
    <lineage>
        <taxon>Bacteria</taxon>
        <taxon>Pseudomonadati</taxon>
        <taxon>Pseudomonadota</taxon>
        <taxon>Alphaproteobacteria</taxon>
        <taxon>Hyphomicrobiales</taxon>
        <taxon>Nitrobacteraceae</taxon>
        <taxon>Bradyrhizobium</taxon>
    </lineage>
</organism>
<evidence type="ECO:0000256" key="7">
    <source>
        <dbReference type="ARBA" id="ARBA00022989"/>
    </source>
</evidence>